<dbReference type="EMBL" id="CP007029">
    <property type="protein sequence ID" value="AHE97799.1"/>
    <property type="molecule type" value="Genomic_DNA"/>
</dbReference>
<dbReference type="RefSeq" id="WP_025367301.1">
    <property type="nucleotide sequence ID" value="NZ_CP007029.1"/>
</dbReference>
<dbReference type="SUPFAM" id="SSF103190">
    <property type="entry name" value="Sensory domain-like"/>
    <property type="match status" value="1"/>
</dbReference>
<reference evidence="1 2" key="1">
    <citation type="submission" date="2013-12" db="EMBL/GenBank/DDBJ databases">
        <authorList>
            <consortium name="DOE Joint Genome Institute"/>
            <person name="Muyzer G."/>
            <person name="Huntemann M."/>
            <person name="Han J."/>
            <person name="Chen A."/>
            <person name="Kyrpides N."/>
            <person name="Mavromatis K."/>
            <person name="Markowitz V."/>
            <person name="Palaniappan K."/>
            <person name="Ivanova N."/>
            <person name="Schaumberg A."/>
            <person name="Pati A."/>
            <person name="Liolios K."/>
            <person name="Nordberg H.P."/>
            <person name="Cantor M.N."/>
            <person name="Hua S.X."/>
            <person name="Woyke T."/>
        </authorList>
    </citation>
    <scope>NUCLEOTIDE SEQUENCE [LARGE SCALE GENOMIC DNA]</scope>
    <source>
        <strain evidence="1 2">ARh 1</strain>
    </source>
</reference>
<dbReference type="CDD" id="cd18773">
    <property type="entry name" value="PDC1_HK_sensor"/>
    <property type="match status" value="1"/>
</dbReference>
<sequence>MEPSLKDSIYLQRERLARILHEPLAQLAVECSGAWDDRERLNDVLRKGFCTIPHRTFLYCLRTDGIQISDNVAATGLVPEHFGRDRSSRPYMNEAVPGWGFLLSDAYISLYGRRPSITALQLVRTDDHAVLGYLGADFDLRDLPLTAELYEEPSYWRQIKGDPAIRGGVFQQVRVESPLDRSLDQSLAILDELLTQRGVFQCQVHFSSSQATVWTASDPLRYRLLDHEALNDPDVCLVYPRTPYPADAAIPQNCIGPILGTLRSLRLTDETFYLRMSSINLFNGMVSVTFSCDGSHYMRYDEFLARSHAFWFGVDG</sequence>
<dbReference type="STRING" id="713585.THITH_05460"/>
<accession>W0DGP8</accession>
<proteinExistence type="predicted"/>
<protein>
    <submittedName>
        <fullName evidence="1">Uncharacterized protein</fullName>
    </submittedName>
</protein>
<dbReference type="InterPro" id="IPR029151">
    <property type="entry name" value="Sensor-like_sf"/>
</dbReference>
<dbReference type="AlphaFoldDB" id="W0DGP8"/>
<dbReference type="Proteomes" id="UP000005289">
    <property type="component" value="Chromosome"/>
</dbReference>
<keyword evidence="2" id="KW-1185">Reference proteome</keyword>
<evidence type="ECO:0000313" key="2">
    <source>
        <dbReference type="Proteomes" id="UP000005289"/>
    </source>
</evidence>
<evidence type="ECO:0000313" key="1">
    <source>
        <dbReference type="EMBL" id="AHE97799.1"/>
    </source>
</evidence>
<name>W0DGP8_9GAMM</name>
<organism evidence="1 2">
    <name type="scientific">Thioalkalivibrio paradoxus ARh 1</name>
    <dbReference type="NCBI Taxonomy" id="713585"/>
    <lineage>
        <taxon>Bacteria</taxon>
        <taxon>Pseudomonadati</taxon>
        <taxon>Pseudomonadota</taxon>
        <taxon>Gammaproteobacteria</taxon>
        <taxon>Chromatiales</taxon>
        <taxon>Ectothiorhodospiraceae</taxon>
        <taxon>Thioalkalivibrio</taxon>
    </lineage>
</organism>
<dbReference type="HOGENOM" id="CLU_882593_0_0_6"/>
<dbReference type="OrthoDB" id="8477901at2"/>
<dbReference type="KEGG" id="tti:THITH_05460"/>
<gene>
    <name evidence="1" type="ORF">THITH_05460</name>
</gene>